<name>A0A2U3KCQ7_9FIRM</name>
<gene>
    <name evidence="1" type="ORF">SBF1_1800002</name>
</gene>
<organism evidence="1 2">
    <name type="scientific">Candidatus Desulfosporosinus infrequens</name>
    <dbReference type="NCBI Taxonomy" id="2043169"/>
    <lineage>
        <taxon>Bacteria</taxon>
        <taxon>Bacillati</taxon>
        <taxon>Bacillota</taxon>
        <taxon>Clostridia</taxon>
        <taxon>Eubacteriales</taxon>
        <taxon>Desulfitobacteriaceae</taxon>
        <taxon>Desulfosporosinus</taxon>
    </lineage>
</organism>
<protein>
    <submittedName>
        <fullName evidence="1">Uncharacterized protein</fullName>
    </submittedName>
</protein>
<accession>A0A2U3KCQ7</accession>
<dbReference type="AlphaFoldDB" id="A0A2U3KCQ7"/>
<reference evidence="2" key="1">
    <citation type="submission" date="2018-02" db="EMBL/GenBank/DDBJ databases">
        <authorList>
            <person name="Hausmann B."/>
        </authorList>
    </citation>
    <scope>NUCLEOTIDE SEQUENCE [LARGE SCALE GENOMIC DNA]</scope>
    <source>
        <strain evidence="2">Peat soil MAG SbF1</strain>
    </source>
</reference>
<evidence type="ECO:0000313" key="1">
    <source>
        <dbReference type="EMBL" id="SPF37429.1"/>
    </source>
</evidence>
<dbReference type="Proteomes" id="UP000238916">
    <property type="component" value="Unassembled WGS sequence"/>
</dbReference>
<dbReference type="EMBL" id="OMOF01000091">
    <property type="protein sequence ID" value="SPF37429.1"/>
    <property type="molecule type" value="Genomic_DNA"/>
</dbReference>
<proteinExistence type="predicted"/>
<evidence type="ECO:0000313" key="2">
    <source>
        <dbReference type="Proteomes" id="UP000238916"/>
    </source>
</evidence>
<sequence length="50" mass="5534">MQGLSKVIITETAMDKRRILGLEEKATMFVEAQPELNGAGIISETDKKIK</sequence>